<dbReference type="InterPro" id="IPR045164">
    <property type="entry name" value="RBM41/RNPC3"/>
</dbReference>
<dbReference type="Pfam" id="PF00076">
    <property type="entry name" value="RRM_1"/>
    <property type="match status" value="1"/>
</dbReference>
<feature type="compositionally biased region" description="Basic residues" evidence="3">
    <location>
        <begin position="214"/>
        <end position="223"/>
    </location>
</feature>
<dbReference type="PROSITE" id="PS50102">
    <property type="entry name" value="RRM"/>
    <property type="match status" value="1"/>
</dbReference>
<protein>
    <recommendedName>
        <fullName evidence="4">RRM domain-containing protein</fullName>
    </recommendedName>
</protein>
<reference evidence="5 6" key="1">
    <citation type="submission" date="2024-01" db="EMBL/GenBank/DDBJ databases">
        <title>The genome of the rayed Mediterranean limpet Patella caerulea (Linnaeus, 1758).</title>
        <authorList>
            <person name="Anh-Thu Weber A."/>
            <person name="Halstead-Nussloch G."/>
        </authorList>
    </citation>
    <scope>NUCLEOTIDE SEQUENCE [LARGE SCALE GENOMIC DNA]</scope>
    <source>
        <strain evidence="5">AATW-2023a</strain>
        <tissue evidence="5">Whole specimen</tissue>
    </source>
</reference>
<dbReference type="InterPro" id="IPR000504">
    <property type="entry name" value="RRM_dom"/>
</dbReference>
<evidence type="ECO:0000313" key="5">
    <source>
        <dbReference type="EMBL" id="KAK6172893.1"/>
    </source>
</evidence>
<feature type="region of interest" description="Disordered" evidence="3">
    <location>
        <begin position="1"/>
        <end position="23"/>
    </location>
</feature>
<dbReference type="GO" id="GO:0030626">
    <property type="term" value="F:U12 snRNA binding"/>
    <property type="evidence" value="ECO:0007669"/>
    <property type="project" value="TreeGrafter"/>
</dbReference>
<sequence>MVPVFSARKRRVDDGPDEDIETEGERHLQTLAKKQLNTNISLHQQFAQHREFSGTSAFKPSVESLAGIVNLSEYQQLSETDARVEELGHFGLTEEEMKLQLKYDTNVKETKTTVSSFSVNPQVEKERLDAINKKINQKTSAYKTSDNFADVRCVTRHEIDLERAISSTNPDGQKLSNILIKQKEYEKSNPLSMVPDLMTEIDSKIKDQICEKRKERKRLRKKSKVDNLHVNQTLDSDQNNSIQLHHYNSEKESQNILCDEKISSESGDDVSDVFIGPLPKPVPEQRGRKEICYNVKPIPEQCIISNRLSVDDIIQISKFENYTPGEINNVLYLKNLHSNVTQEDLIALFGRFQQKDEPIIVYKLMSGRMRGQAFITFPDETISKKALELVNGYQLYGKPIIIQYGKKQ</sequence>
<gene>
    <name evidence="5" type="ORF">SNE40_016463</name>
</gene>
<dbReference type="Proteomes" id="UP001347796">
    <property type="component" value="Unassembled WGS sequence"/>
</dbReference>
<organism evidence="5 6">
    <name type="scientific">Patella caerulea</name>
    <name type="common">Rayed Mediterranean limpet</name>
    <dbReference type="NCBI Taxonomy" id="87958"/>
    <lineage>
        <taxon>Eukaryota</taxon>
        <taxon>Metazoa</taxon>
        <taxon>Spiralia</taxon>
        <taxon>Lophotrochozoa</taxon>
        <taxon>Mollusca</taxon>
        <taxon>Gastropoda</taxon>
        <taxon>Patellogastropoda</taxon>
        <taxon>Patelloidea</taxon>
        <taxon>Patellidae</taxon>
        <taxon>Patella</taxon>
    </lineage>
</organism>
<evidence type="ECO:0000256" key="2">
    <source>
        <dbReference type="PROSITE-ProRule" id="PRU00176"/>
    </source>
</evidence>
<dbReference type="InterPro" id="IPR012677">
    <property type="entry name" value="Nucleotide-bd_a/b_plait_sf"/>
</dbReference>
<dbReference type="PANTHER" id="PTHR16105">
    <property type="entry name" value="RNA-BINDING REGION-CONTAINING PROTEIN 3"/>
    <property type="match status" value="1"/>
</dbReference>
<feature type="compositionally biased region" description="Polar residues" evidence="3">
    <location>
        <begin position="229"/>
        <end position="241"/>
    </location>
</feature>
<dbReference type="EMBL" id="JAZGQO010000011">
    <property type="protein sequence ID" value="KAK6172893.1"/>
    <property type="molecule type" value="Genomic_DNA"/>
</dbReference>
<evidence type="ECO:0000259" key="4">
    <source>
        <dbReference type="PROSITE" id="PS50102"/>
    </source>
</evidence>
<keyword evidence="1 2" id="KW-0694">RNA-binding</keyword>
<dbReference type="SUPFAM" id="SSF54928">
    <property type="entry name" value="RNA-binding domain, RBD"/>
    <property type="match status" value="1"/>
</dbReference>
<dbReference type="GO" id="GO:0005689">
    <property type="term" value="C:U12-type spliceosomal complex"/>
    <property type="evidence" value="ECO:0007669"/>
    <property type="project" value="TreeGrafter"/>
</dbReference>
<dbReference type="Gene3D" id="3.30.70.330">
    <property type="match status" value="1"/>
</dbReference>
<accession>A0AAN8JD60</accession>
<feature type="domain" description="RRM" evidence="4">
    <location>
        <begin position="329"/>
        <end position="407"/>
    </location>
</feature>
<feature type="region of interest" description="Disordered" evidence="3">
    <location>
        <begin position="213"/>
        <end position="241"/>
    </location>
</feature>
<evidence type="ECO:0000256" key="3">
    <source>
        <dbReference type="SAM" id="MobiDB-lite"/>
    </source>
</evidence>
<comment type="caution">
    <text evidence="5">The sequence shown here is derived from an EMBL/GenBank/DDBJ whole genome shotgun (WGS) entry which is preliminary data.</text>
</comment>
<evidence type="ECO:0000313" key="6">
    <source>
        <dbReference type="Proteomes" id="UP001347796"/>
    </source>
</evidence>
<name>A0AAN8JD60_PATCE</name>
<dbReference type="GO" id="GO:0000398">
    <property type="term" value="P:mRNA splicing, via spliceosome"/>
    <property type="evidence" value="ECO:0007669"/>
    <property type="project" value="TreeGrafter"/>
</dbReference>
<evidence type="ECO:0000256" key="1">
    <source>
        <dbReference type="ARBA" id="ARBA00022884"/>
    </source>
</evidence>
<dbReference type="AlphaFoldDB" id="A0AAN8JD60"/>
<dbReference type="SMART" id="SM00360">
    <property type="entry name" value="RRM"/>
    <property type="match status" value="1"/>
</dbReference>
<dbReference type="GO" id="GO:0097157">
    <property type="term" value="F:pre-mRNA intronic binding"/>
    <property type="evidence" value="ECO:0007669"/>
    <property type="project" value="TreeGrafter"/>
</dbReference>
<dbReference type="PANTHER" id="PTHR16105:SF2">
    <property type="entry name" value="RNA-BINDING PROTEIN 41"/>
    <property type="match status" value="1"/>
</dbReference>
<keyword evidence="6" id="KW-1185">Reference proteome</keyword>
<proteinExistence type="predicted"/>
<dbReference type="InterPro" id="IPR035979">
    <property type="entry name" value="RBD_domain_sf"/>
</dbReference>